<dbReference type="InterPro" id="IPR016040">
    <property type="entry name" value="NAD(P)-bd_dom"/>
</dbReference>
<dbReference type="GO" id="GO:0016646">
    <property type="term" value="F:oxidoreductase activity, acting on the CH-NH group of donors, NAD or NADP as acceptor"/>
    <property type="evidence" value="ECO:0007669"/>
    <property type="project" value="TreeGrafter"/>
</dbReference>
<evidence type="ECO:0000313" key="2">
    <source>
        <dbReference type="EMBL" id="GGF30849.1"/>
    </source>
</evidence>
<reference evidence="2 3" key="1">
    <citation type="journal article" date="2014" name="Int. J. Syst. Evol. Microbiol.">
        <title>Complete genome sequence of Corynebacterium casei LMG S-19264T (=DSM 44701T), isolated from a smear-ripened cheese.</title>
        <authorList>
            <consortium name="US DOE Joint Genome Institute (JGI-PGF)"/>
            <person name="Walter F."/>
            <person name="Albersmeier A."/>
            <person name="Kalinowski J."/>
            <person name="Ruckert C."/>
        </authorList>
    </citation>
    <scope>NUCLEOTIDE SEQUENCE [LARGE SCALE GENOMIC DNA]</scope>
    <source>
        <strain evidence="2 3">CGMCC 1.12976</strain>
    </source>
</reference>
<dbReference type="Gene3D" id="3.40.50.720">
    <property type="entry name" value="NAD(P)-binding Rossmann-like Domain"/>
    <property type="match status" value="1"/>
</dbReference>
<dbReference type="EMBL" id="BMGP01000004">
    <property type="protein sequence ID" value="GGF30849.1"/>
    <property type="molecule type" value="Genomic_DNA"/>
</dbReference>
<dbReference type="AlphaFoldDB" id="A0A917B8Z6"/>
<feature type="domain" description="NAD(P)-binding" evidence="1">
    <location>
        <begin position="7"/>
        <end position="186"/>
    </location>
</feature>
<protein>
    <recommendedName>
        <fullName evidence="1">NAD(P)-binding domain-containing protein</fullName>
    </recommendedName>
</protein>
<comment type="caution">
    <text evidence="2">The sequence shown here is derived from an EMBL/GenBank/DDBJ whole genome shotgun (WGS) entry which is preliminary data.</text>
</comment>
<dbReference type="PANTHER" id="PTHR43355">
    <property type="entry name" value="FLAVIN REDUCTASE (NADPH)"/>
    <property type="match status" value="1"/>
</dbReference>
<organism evidence="2 3">
    <name type="scientific">Subtercola lobariae</name>
    <dbReference type="NCBI Taxonomy" id="1588641"/>
    <lineage>
        <taxon>Bacteria</taxon>
        <taxon>Bacillati</taxon>
        <taxon>Actinomycetota</taxon>
        <taxon>Actinomycetes</taxon>
        <taxon>Micrococcales</taxon>
        <taxon>Microbacteriaceae</taxon>
        <taxon>Subtercola</taxon>
    </lineage>
</organism>
<gene>
    <name evidence="2" type="ORF">GCM10011399_25150</name>
</gene>
<dbReference type="InterPro" id="IPR051606">
    <property type="entry name" value="Polyketide_Oxido-like"/>
</dbReference>
<keyword evidence="3" id="KW-1185">Reference proteome</keyword>
<dbReference type="PANTHER" id="PTHR43355:SF2">
    <property type="entry name" value="FLAVIN REDUCTASE (NADPH)"/>
    <property type="match status" value="1"/>
</dbReference>
<evidence type="ECO:0000313" key="3">
    <source>
        <dbReference type="Proteomes" id="UP000598775"/>
    </source>
</evidence>
<dbReference type="InterPro" id="IPR036291">
    <property type="entry name" value="NAD(P)-bd_dom_sf"/>
</dbReference>
<accession>A0A917B8Z6</accession>
<proteinExistence type="predicted"/>
<dbReference type="Proteomes" id="UP000598775">
    <property type="component" value="Unassembled WGS sequence"/>
</dbReference>
<dbReference type="SUPFAM" id="SSF51735">
    <property type="entry name" value="NAD(P)-binding Rossmann-fold domains"/>
    <property type="match status" value="1"/>
</dbReference>
<dbReference type="RefSeq" id="WP_188678790.1">
    <property type="nucleotide sequence ID" value="NZ_BMGP01000004.1"/>
</dbReference>
<evidence type="ECO:0000259" key="1">
    <source>
        <dbReference type="Pfam" id="PF13460"/>
    </source>
</evidence>
<sequence>MRIAILGATGKVGSLVVEQALERGHEVIALTRKPDMYVMPVGGGVEVRQADVTDAAHFPRLSDADVIISALGLSKGDAPGVLIAGARVLASTGVRTLWLGALGAGTSAGAGGALYQLMMKMFVGKELAEKAQADAIALKGGATVFHAPDLWVGGVSENRVAVALENYRKPFFPPHAARATVAALMLDEAEAADRHARILVPLASK</sequence>
<dbReference type="Pfam" id="PF13460">
    <property type="entry name" value="NAD_binding_10"/>
    <property type="match status" value="1"/>
</dbReference>
<name>A0A917B8Z6_9MICO</name>